<keyword evidence="3" id="KW-1185">Reference proteome</keyword>
<feature type="non-terminal residue" evidence="2">
    <location>
        <position position="271"/>
    </location>
</feature>
<gene>
    <name evidence="2" type="ORF">RFI_24456</name>
</gene>
<reference evidence="2 3" key="1">
    <citation type="journal article" date="2013" name="Curr. Biol.">
        <title>The Genome of the Foraminiferan Reticulomyxa filosa.</title>
        <authorList>
            <person name="Glockner G."/>
            <person name="Hulsmann N."/>
            <person name="Schleicher M."/>
            <person name="Noegel A.A."/>
            <person name="Eichinger L."/>
            <person name="Gallinger C."/>
            <person name="Pawlowski J."/>
            <person name="Sierra R."/>
            <person name="Euteneuer U."/>
            <person name="Pillet L."/>
            <person name="Moustafa A."/>
            <person name="Platzer M."/>
            <person name="Groth M."/>
            <person name="Szafranski K."/>
            <person name="Schliwa M."/>
        </authorList>
    </citation>
    <scope>NUCLEOTIDE SEQUENCE [LARGE SCALE GENOMIC DNA]</scope>
</reference>
<sequence length="271" mass="32377">EEKEEEKEEENGEEKKRIKDMRPITMLFNIANKNEQLENLLVKRFKTIKHEHRYAEFRNELNFIYNNNEPMIYTFKQDNKSFDVLVKLPGFCKKNNKEVMLWIPIELKTFNKDYLVERSEQFYETLERMMSAHIEKQENGPAPSNNGKQEEPEPSNKGQLSEQEKNNLKKYWIFPGELYNTVESKNQLQKAENQQISIMRDVESWRQKEKKDMSNHRMLFVGVTLKADKTSNKMFLLKNFIDGGLAKFVEILMCATINFQICERNQQRTKQ</sequence>
<evidence type="ECO:0000313" key="3">
    <source>
        <dbReference type="Proteomes" id="UP000023152"/>
    </source>
</evidence>
<evidence type="ECO:0000256" key="1">
    <source>
        <dbReference type="SAM" id="MobiDB-lite"/>
    </source>
</evidence>
<accession>X6MGC1</accession>
<organism evidence="2 3">
    <name type="scientific">Reticulomyxa filosa</name>
    <dbReference type="NCBI Taxonomy" id="46433"/>
    <lineage>
        <taxon>Eukaryota</taxon>
        <taxon>Sar</taxon>
        <taxon>Rhizaria</taxon>
        <taxon>Retaria</taxon>
        <taxon>Foraminifera</taxon>
        <taxon>Monothalamids</taxon>
        <taxon>Reticulomyxidae</taxon>
        <taxon>Reticulomyxa</taxon>
    </lineage>
</organism>
<protein>
    <submittedName>
        <fullName evidence="2">Uncharacterized protein</fullName>
    </submittedName>
</protein>
<dbReference type="EMBL" id="ASPP01020967">
    <property type="protein sequence ID" value="ETO12919.1"/>
    <property type="molecule type" value="Genomic_DNA"/>
</dbReference>
<proteinExistence type="predicted"/>
<evidence type="ECO:0000313" key="2">
    <source>
        <dbReference type="EMBL" id="ETO12919.1"/>
    </source>
</evidence>
<feature type="non-terminal residue" evidence="2">
    <location>
        <position position="1"/>
    </location>
</feature>
<name>X6MGC1_RETFI</name>
<comment type="caution">
    <text evidence="2">The sequence shown here is derived from an EMBL/GenBank/DDBJ whole genome shotgun (WGS) entry which is preliminary data.</text>
</comment>
<feature type="region of interest" description="Disordered" evidence="1">
    <location>
        <begin position="137"/>
        <end position="163"/>
    </location>
</feature>
<dbReference type="Proteomes" id="UP000023152">
    <property type="component" value="Unassembled WGS sequence"/>
</dbReference>
<dbReference type="AlphaFoldDB" id="X6MGC1"/>